<dbReference type="AlphaFoldDB" id="A0A133VKE1"/>
<evidence type="ECO:0000313" key="2">
    <source>
        <dbReference type="EMBL" id="KXB06870.1"/>
    </source>
</evidence>
<reference evidence="2 3" key="1">
    <citation type="journal article" date="2016" name="Sci. Rep.">
        <title>Metabolic traits of an uncultured archaeal lineage -MSBL1- from brine pools of the Red Sea.</title>
        <authorList>
            <person name="Mwirichia R."/>
            <person name="Alam I."/>
            <person name="Rashid M."/>
            <person name="Vinu M."/>
            <person name="Ba-Alawi W."/>
            <person name="Anthony Kamau A."/>
            <person name="Kamanda Ngugi D."/>
            <person name="Goker M."/>
            <person name="Klenk H.P."/>
            <person name="Bajic V."/>
            <person name="Stingl U."/>
        </authorList>
    </citation>
    <scope>NUCLEOTIDE SEQUENCE [LARGE SCALE GENOMIC DNA]</scope>
    <source>
        <strain evidence="2">SCGC-AAA382A20</strain>
    </source>
</reference>
<dbReference type="Proteomes" id="UP000070263">
    <property type="component" value="Unassembled WGS sequence"/>
</dbReference>
<evidence type="ECO:0008006" key="4">
    <source>
        <dbReference type="Google" id="ProtNLM"/>
    </source>
</evidence>
<evidence type="ECO:0000313" key="3">
    <source>
        <dbReference type="Proteomes" id="UP000070263"/>
    </source>
</evidence>
<organism evidence="2 3">
    <name type="scientific">candidate division MSBL1 archaeon SCGC-AAA382A20</name>
    <dbReference type="NCBI Taxonomy" id="1698280"/>
    <lineage>
        <taxon>Archaea</taxon>
        <taxon>Methanobacteriati</taxon>
        <taxon>Methanobacteriota</taxon>
        <taxon>candidate division MSBL1</taxon>
    </lineage>
</organism>
<name>A0A133VKE1_9EURY</name>
<proteinExistence type="predicted"/>
<dbReference type="EMBL" id="LHYE01000026">
    <property type="protein sequence ID" value="KXB06870.1"/>
    <property type="molecule type" value="Genomic_DNA"/>
</dbReference>
<accession>A0A133VKE1</accession>
<protein>
    <recommendedName>
        <fullName evidence="4">FUN14 family protein</fullName>
    </recommendedName>
</protein>
<feature type="transmembrane region" description="Helical" evidence="1">
    <location>
        <begin position="28"/>
        <end position="48"/>
    </location>
</feature>
<keyword evidence="3" id="KW-1185">Reference proteome</keyword>
<keyword evidence="1" id="KW-0472">Membrane</keyword>
<feature type="transmembrane region" description="Helical" evidence="1">
    <location>
        <begin position="69"/>
        <end position="89"/>
    </location>
</feature>
<keyword evidence="1" id="KW-0812">Transmembrane</keyword>
<keyword evidence="1" id="KW-1133">Transmembrane helix</keyword>
<comment type="caution">
    <text evidence="2">The sequence shown here is derived from an EMBL/GenBank/DDBJ whole genome shotgun (WGS) entry which is preliminary data.</text>
</comment>
<sequence length="91" mass="9782">MGFLFTLIAPFLIGLLVGAIIKKTLSLIILGTALVIVLITTGTISLTYDQLYNEALNYLPRLWSGAQGWLGILPYSSAGFLIGLAIGLWRG</sequence>
<evidence type="ECO:0000256" key="1">
    <source>
        <dbReference type="SAM" id="Phobius"/>
    </source>
</evidence>
<gene>
    <name evidence="2" type="ORF">AKJ51_02660</name>
</gene>